<dbReference type="Proteomes" id="UP000241107">
    <property type="component" value="Unassembled WGS sequence"/>
</dbReference>
<dbReference type="EMBL" id="PYFQ01000013">
    <property type="protein sequence ID" value="PSK35712.1"/>
    <property type="molecule type" value="Genomic_DNA"/>
</dbReference>
<name>A0A2P7YIB1_9ASCO</name>
<dbReference type="RefSeq" id="XP_024712185.1">
    <property type="nucleotide sequence ID" value="XM_024859516.1"/>
</dbReference>
<dbReference type="OrthoDB" id="341300at2759"/>
<organism evidence="2 3">
    <name type="scientific">Candidozyma pseudohaemuli</name>
    <dbReference type="NCBI Taxonomy" id="418784"/>
    <lineage>
        <taxon>Eukaryota</taxon>
        <taxon>Fungi</taxon>
        <taxon>Dikarya</taxon>
        <taxon>Ascomycota</taxon>
        <taxon>Saccharomycotina</taxon>
        <taxon>Pichiomycetes</taxon>
        <taxon>Metschnikowiaceae</taxon>
        <taxon>Candidozyma</taxon>
    </lineage>
</organism>
<evidence type="ECO:0000313" key="2">
    <source>
        <dbReference type="EMBL" id="PSK35712.1"/>
    </source>
</evidence>
<sequence>MVQFIKASNLYDFNFATASYAYMNKYPNPFAKHVQSSDTLEQYVDDSGMLRTTKLVVKRGLLPLFIQPFLGSSLDSWIMEKTVIDPKSGIMWAYCSNVDHRKFIKVEEYLHYTSEGPRTHIESKVKLSSNFAGMKERIEMWGHRRFQKNMSQSQEGLKYVMNKFKQRMRQEAWKI</sequence>
<accession>A0A2P7YIB1</accession>
<dbReference type="PANTHER" id="PTHR11158">
    <property type="entry name" value="MSF1/PX19 RELATED"/>
    <property type="match status" value="1"/>
</dbReference>
<gene>
    <name evidence="2" type="ORF">C7M61_004193</name>
</gene>
<comment type="caution">
    <text evidence="2">The sequence shown here is derived from an EMBL/GenBank/DDBJ whole genome shotgun (WGS) entry which is preliminary data.</text>
</comment>
<evidence type="ECO:0000259" key="1">
    <source>
        <dbReference type="PROSITE" id="PS50904"/>
    </source>
</evidence>
<dbReference type="GO" id="GO:0005758">
    <property type="term" value="C:mitochondrial intermembrane space"/>
    <property type="evidence" value="ECO:0007669"/>
    <property type="project" value="InterPro"/>
</dbReference>
<dbReference type="InterPro" id="IPR006797">
    <property type="entry name" value="PRELI/MSF1_dom"/>
</dbReference>
<feature type="domain" description="PRELI/MSF1" evidence="1">
    <location>
        <begin position="2"/>
        <end position="169"/>
    </location>
</feature>
<protein>
    <recommendedName>
        <fullName evidence="1">PRELI/MSF1 domain-containing protein</fullName>
    </recommendedName>
</protein>
<reference evidence="2 3" key="1">
    <citation type="submission" date="2018-03" db="EMBL/GenBank/DDBJ databases">
        <title>Candida pseudohaemulonii genome assembly and annotation.</title>
        <authorList>
            <person name="Munoz J.F."/>
            <person name="Gade L.G."/>
            <person name="Chow N.A."/>
            <person name="Litvintseva A.P."/>
            <person name="Loparev V.N."/>
            <person name="Cuomo C.A."/>
        </authorList>
    </citation>
    <scope>NUCLEOTIDE SEQUENCE [LARGE SCALE GENOMIC DNA]</scope>
    <source>
        <strain evidence="2 3">B12108</strain>
    </source>
</reference>
<dbReference type="Pfam" id="PF04707">
    <property type="entry name" value="PRELI"/>
    <property type="match status" value="1"/>
</dbReference>
<dbReference type="STRING" id="418784.A0A2P7YIB1"/>
<evidence type="ECO:0000313" key="3">
    <source>
        <dbReference type="Proteomes" id="UP000241107"/>
    </source>
</evidence>
<dbReference type="PROSITE" id="PS50904">
    <property type="entry name" value="PRELI_MSF1"/>
    <property type="match status" value="1"/>
</dbReference>
<keyword evidence="3" id="KW-1185">Reference proteome</keyword>
<proteinExistence type="predicted"/>
<dbReference type="VEuPathDB" id="FungiDB:C7M61_004193"/>
<dbReference type="AlphaFoldDB" id="A0A2P7YIB1"/>
<dbReference type="GeneID" id="36567581"/>
<dbReference type="InterPro" id="IPR037365">
    <property type="entry name" value="Slowmo/Ups"/>
</dbReference>